<evidence type="ECO:0000313" key="2">
    <source>
        <dbReference type="Proteomes" id="UP000564704"/>
    </source>
</evidence>
<dbReference type="OrthoDB" id="9781342at2"/>
<dbReference type="SUPFAM" id="SSF56235">
    <property type="entry name" value="N-terminal nucleophile aminohydrolases (Ntn hydrolases)"/>
    <property type="match status" value="1"/>
</dbReference>
<dbReference type="Gene3D" id="1.10.246.130">
    <property type="match status" value="1"/>
</dbReference>
<organism evidence="1 2">
    <name type="scientific">Roseovarius bejariae</name>
    <dbReference type="NCBI Taxonomy" id="2576383"/>
    <lineage>
        <taxon>Bacteria</taxon>
        <taxon>Pseudomonadati</taxon>
        <taxon>Pseudomonadota</taxon>
        <taxon>Alphaproteobacteria</taxon>
        <taxon>Rhodobacterales</taxon>
        <taxon>Roseobacteraceae</taxon>
        <taxon>Roseovarius</taxon>
    </lineage>
</organism>
<protein>
    <submittedName>
        <fullName evidence="1">Gamma-glutamyltransferase family protein</fullName>
    </submittedName>
</protein>
<gene>
    <name evidence="1" type="ORF">FDP25_04995</name>
</gene>
<dbReference type="GO" id="GO:0016740">
    <property type="term" value="F:transferase activity"/>
    <property type="evidence" value="ECO:0007669"/>
    <property type="project" value="UniProtKB-KW"/>
</dbReference>
<dbReference type="InterPro" id="IPR029055">
    <property type="entry name" value="Ntn_hydrolases_N"/>
</dbReference>
<dbReference type="InterPro" id="IPR052896">
    <property type="entry name" value="GGT-like_enzyme"/>
</dbReference>
<dbReference type="PANTHER" id="PTHR43881:SF5">
    <property type="entry name" value="GAMMA-GLUTAMYLTRANSPEPTIDASE"/>
    <property type="match status" value="1"/>
</dbReference>
<dbReference type="EMBL" id="SZWE01000001">
    <property type="protein sequence ID" value="MRU14785.1"/>
    <property type="molecule type" value="Genomic_DNA"/>
</dbReference>
<dbReference type="AlphaFoldDB" id="A0A844CMT8"/>
<keyword evidence="2" id="KW-1185">Reference proteome</keyword>
<dbReference type="PANTHER" id="PTHR43881">
    <property type="entry name" value="GAMMA-GLUTAMYLTRANSPEPTIDASE (AFU_ORTHOLOGUE AFUA_4G13580)"/>
    <property type="match status" value="1"/>
</dbReference>
<keyword evidence="1" id="KW-0808">Transferase</keyword>
<name>A0A844CMT8_9RHOB</name>
<reference evidence="1 2" key="1">
    <citation type="submission" date="2019-05" db="EMBL/GenBank/DDBJ databases">
        <title>Roseovarius bejariae sp. nov., a moderately halophylic bacterium isolated from a saline soil in Rambla Salada (Murcia).</title>
        <authorList>
            <person name="Castro D.J."/>
            <person name="Gomez-Altuve A."/>
            <person name="Reina J.C."/>
            <person name="Rodriguez M."/>
            <person name="Sampedro I."/>
            <person name="Llamas I."/>
            <person name="Martinez-Checa F."/>
        </authorList>
    </citation>
    <scope>NUCLEOTIDE SEQUENCE [LARGE SCALE GENOMIC DNA]</scope>
    <source>
        <strain evidence="1 2">A21</strain>
    </source>
</reference>
<sequence>MRDFQLPGRSACFATNGVCATSHPLAAKTAIDILQRGGNAMDAAIAGAVLLGICEPQMTGIGGDCFVLMSEPGSHEIKALNGSGRAPAAAKAADLRAKGHEAVPLNGPEAVTIPGAIDAFCRLSEDHGKLGLDALLAPSIHYAEDGIPVAPRVAFDWPVAGKALQGHGVTHYSKAGQPYTTGEIFRAPGQAEVLRRIAKDGRDAFYSGEVAEDMLATLNAMGGVHTAEDFAATACNYTTPVRGSYGGVDLVEHPPNGQGATAILMLNILSHFDISRMDPLGAQRAHIEAEAAKLAYDARNRIIADADHTARLEHMLSPETAAKLAALIDPQNAMPDAAPLTEAVHRDTIYITVVDRDRMAVSLIYSIFHGFGSGIASEKFGILMQNRGAGFSLTPGHPNEMAGGKRPMHTIIPGMLADDSGVIMPFGVMGGAYQPNGHARFVSNLRDFGMDAQAAIDAPRAFSDKGEMKVERGYADSVRQELADMGHKVTTPHEAIGGAQAILIRPDGVLEGASDPRKDGCALGY</sequence>
<evidence type="ECO:0000313" key="1">
    <source>
        <dbReference type="EMBL" id="MRU14785.1"/>
    </source>
</evidence>
<dbReference type="Proteomes" id="UP000564704">
    <property type="component" value="Unassembled WGS sequence"/>
</dbReference>
<dbReference type="InterPro" id="IPR043137">
    <property type="entry name" value="GGT_ssub_C"/>
</dbReference>
<dbReference type="InterPro" id="IPR043138">
    <property type="entry name" value="GGT_lsub"/>
</dbReference>
<comment type="caution">
    <text evidence="1">The sequence shown here is derived from an EMBL/GenBank/DDBJ whole genome shotgun (WGS) entry which is preliminary data.</text>
</comment>
<dbReference type="Gene3D" id="3.60.20.40">
    <property type="match status" value="1"/>
</dbReference>
<dbReference type="PRINTS" id="PR01210">
    <property type="entry name" value="GGTRANSPTASE"/>
</dbReference>
<proteinExistence type="predicted"/>
<dbReference type="RefSeq" id="WP_154149521.1">
    <property type="nucleotide sequence ID" value="NZ_SZWE01000001.1"/>
</dbReference>
<dbReference type="Pfam" id="PF01019">
    <property type="entry name" value="G_glu_transpept"/>
    <property type="match status" value="1"/>
</dbReference>
<accession>A0A844CMT8</accession>